<dbReference type="AlphaFoldDB" id="A0A7W7L737"/>
<dbReference type="Proteomes" id="UP000556436">
    <property type="component" value="Unassembled WGS sequence"/>
</dbReference>
<evidence type="ECO:0000313" key="1">
    <source>
        <dbReference type="EMBL" id="MBB4884323.1"/>
    </source>
</evidence>
<protein>
    <submittedName>
        <fullName evidence="1">Uncharacterized protein</fullName>
    </submittedName>
</protein>
<reference evidence="1 2" key="1">
    <citation type="submission" date="2020-08" db="EMBL/GenBank/DDBJ databases">
        <title>Genomic Encyclopedia of Type Strains, Phase III (KMG-III): the genomes of soil and plant-associated and newly described type strains.</title>
        <authorList>
            <person name="Whitman W."/>
        </authorList>
    </citation>
    <scope>NUCLEOTIDE SEQUENCE [LARGE SCALE GENOMIC DNA]</scope>
    <source>
        <strain evidence="1 2">CECT 3265</strain>
    </source>
</reference>
<comment type="caution">
    <text evidence="1">The sequence shown here is derived from an EMBL/GenBank/DDBJ whole genome shotgun (WGS) entry which is preliminary data.</text>
</comment>
<proteinExistence type="predicted"/>
<sequence length="52" mass="5813">MPNNFVRVPENILLVRATTIKSDIRMARFVKLIDPDRPVSGRSASVRGMSTV</sequence>
<dbReference type="RefSeq" id="WP_184729873.1">
    <property type="nucleotide sequence ID" value="NZ_BMRW01000001.1"/>
</dbReference>
<evidence type="ECO:0000313" key="2">
    <source>
        <dbReference type="Proteomes" id="UP000556436"/>
    </source>
</evidence>
<organism evidence="1 2">
    <name type="scientific">Streptomyces netropsis</name>
    <name type="common">Streptoverticillium netropsis</name>
    <dbReference type="NCBI Taxonomy" id="55404"/>
    <lineage>
        <taxon>Bacteria</taxon>
        <taxon>Bacillati</taxon>
        <taxon>Actinomycetota</taxon>
        <taxon>Actinomycetes</taxon>
        <taxon>Kitasatosporales</taxon>
        <taxon>Streptomycetaceae</taxon>
        <taxon>Streptomyces</taxon>
    </lineage>
</organism>
<accession>A0A7W7L737</accession>
<keyword evidence="2" id="KW-1185">Reference proteome</keyword>
<name>A0A7W7L737_STRNE</name>
<gene>
    <name evidence="1" type="ORF">FHS38_000332</name>
</gene>
<dbReference type="EMBL" id="JACHJG010000001">
    <property type="protein sequence ID" value="MBB4884323.1"/>
    <property type="molecule type" value="Genomic_DNA"/>
</dbReference>